<proteinExistence type="predicted"/>
<dbReference type="RefSeq" id="WP_143051948.1">
    <property type="nucleotide sequence ID" value="NZ_FNYH01000006.1"/>
</dbReference>
<reference evidence="2" key="1">
    <citation type="submission" date="2016-10" db="EMBL/GenBank/DDBJ databases">
        <authorList>
            <person name="Varghese N."/>
            <person name="Submissions S."/>
        </authorList>
    </citation>
    <scope>NUCLEOTIDE SEQUENCE [LARGE SCALE GENOMIC DNA]</scope>
    <source>
        <strain evidence="2">DSM 7165</strain>
    </source>
</reference>
<organism evidence="1 2">
    <name type="scientific">Allopseudospirillum japonicum</name>
    <dbReference type="NCBI Taxonomy" id="64971"/>
    <lineage>
        <taxon>Bacteria</taxon>
        <taxon>Pseudomonadati</taxon>
        <taxon>Pseudomonadota</taxon>
        <taxon>Gammaproteobacteria</taxon>
        <taxon>Oceanospirillales</taxon>
        <taxon>Oceanospirillaceae</taxon>
        <taxon>Allopseudospirillum</taxon>
    </lineage>
</organism>
<keyword evidence="2" id="KW-1185">Reference proteome</keyword>
<protein>
    <submittedName>
        <fullName evidence="1">Uncharacterized protein</fullName>
    </submittedName>
</protein>
<dbReference type="EMBL" id="FNYH01000006">
    <property type="protein sequence ID" value="SEI64492.1"/>
    <property type="molecule type" value="Genomic_DNA"/>
</dbReference>
<name>A0A1H6SLQ6_9GAMM</name>
<dbReference type="AlphaFoldDB" id="A0A1H6SLQ6"/>
<dbReference type="STRING" id="64971.SAMN05421831_10673"/>
<evidence type="ECO:0000313" key="2">
    <source>
        <dbReference type="Proteomes" id="UP000242999"/>
    </source>
</evidence>
<gene>
    <name evidence="1" type="ORF">SAMN05421831_10673</name>
</gene>
<evidence type="ECO:0000313" key="1">
    <source>
        <dbReference type="EMBL" id="SEI64492.1"/>
    </source>
</evidence>
<dbReference type="Proteomes" id="UP000242999">
    <property type="component" value="Unassembled WGS sequence"/>
</dbReference>
<accession>A0A1H6SLQ6</accession>
<sequence length="134" mass="15187">MQRLVSYSRLIARVLGVGLWLTWVPFLHAQENEDWGEWARDTDPLNHLQGLEIDPDIRNTLMLTEPLLQEHLVPEDDKGTHEPLDAQEQAIVNALDNSDLSDYATSSTEDLENLDDKLTDESILDKLDAVPSPE</sequence>